<proteinExistence type="inferred from homology"/>
<keyword evidence="13" id="KW-1185">Reference proteome</keyword>
<dbReference type="EMBL" id="PDJD01000001">
    <property type="protein sequence ID" value="PFG19391.1"/>
    <property type="molecule type" value="Genomic_DNA"/>
</dbReference>
<organism evidence="12 13">
    <name type="scientific">Serinibacter salmoneus</name>
    <dbReference type="NCBI Taxonomy" id="556530"/>
    <lineage>
        <taxon>Bacteria</taxon>
        <taxon>Bacillati</taxon>
        <taxon>Actinomycetota</taxon>
        <taxon>Actinomycetes</taxon>
        <taxon>Micrococcales</taxon>
        <taxon>Beutenbergiaceae</taxon>
        <taxon>Serinibacter</taxon>
    </lineage>
</organism>
<evidence type="ECO:0008006" key="14">
    <source>
        <dbReference type="Google" id="ProtNLM"/>
    </source>
</evidence>
<keyword evidence="4" id="KW-0808">Transferase</keyword>
<evidence type="ECO:0000256" key="7">
    <source>
        <dbReference type="ARBA" id="ARBA00022833"/>
    </source>
</evidence>
<sequence length="257" mass="26616">MEPVAAEGDALAEADLLSLGLGPGVRAFITTRAGGRSAAPYDSLNLSFAVGDEPEDVVANRERVAQAVGMPVTWLRAVHGREALQVDAPMDADPHVDAIVTNRRGVALAALAADCVPLLLVARQEQEGPPLAVGAVHAGRRGVQAGVVTAAIERLREVAGSRPEAHVVALIGPAICGRCYEVPDAMRSEVSAVVPQAWATTAWGTPALDLPRAAAEQARAAGASVIECGLCTREDARLFSHRGDGRSGRFGSVIGML</sequence>
<comment type="catalytic activity">
    <reaction evidence="10">
        <text>adenosine + phosphate = alpha-D-ribose 1-phosphate + adenine</text>
        <dbReference type="Rhea" id="RHEA:27642"/>
        <dbReference type="ChEBI" id="CHEBI:16335"/>
        <dbReference type="ChEBI" id="CHEBI:16708"/>
        <dbReference type="ChEBI" id="CHEBI:43474"/>
        <dbReference type="ChEBI" id="CHEBI:57720"/>
        <dbReference type="EC" id="2.4.2.1"/>
    </reaction>
    <physiologicalReaction direction="left-to-right" evidence="10">
        <dbReference type="Rhea" id="RHEA:27643"/>
    </physiologicalReaction>
</comment>
<gene>
    <name evidence="12" type="ORF">ATL40_0951</name>
</gene>
<keyword evidence="6" id="KW-0378">Hydrolase</keyword>
<evidence type="ECO:0000256" key="3">
    <source>
        <dbReference type="ARBA" id="ARBA00007353"/>
    </source>
</evidence>
<comment type="similarity">
    <text evidence="3">Belongs to the purine nucleoside phosphorylase YfiH/LACC1 family.</text>
</comment>
<dbReference type="InterPro" id="IPR038371">
    <property type="entry name" value="Cu_polyphenol_OxRdtase_sf"/>
</dbReference>
<evidence type="ECO:0000256" key="2">
    <source>
        <dbReference type="ARBA" id="ARBA00003215"/>
    </source>
</evidence>
<name>A0A2A9CZ39_9MICO</name>
<evidence type="ECO:0000256" key="9">
    <source>
        <dbReference type="ARBA" id="ARBA00047989"/>
    </source>
</evidence>
<evidence type="ECO:0000256" key="4">
    <source>
        <dbReference type="ARBA" id="ARBA00022679"/>
    </source>
</evidence>
<comment type="catalytic activity">
    <reaction evidence="1">
        <text>inosine + phosphate = alpha-D-ribose 1-phosphate + hypoxanthine</text>
        <dbReference type="Rhea" id="RHEA:27646"/>
        <dbReference type="ChEBI" id="CHEBI:17368"/>
        <dbReference type="ChEBI" id="CHEBI:17596"/>
        <dbReference type="ChEBI" id="CHEBI:43474"/>
        <dbReference type="ChEBI" id="CHEBI:57720"/>
        <dbReference type="EC" id="2.4.2.1"/>
    </reaction>
    <physiologicalReaction direction="left-to-right" evidence="1">
        <dbReference type="Rhea" id="RHEA:27647"/>
    </physiologicalReaction>
</comment>
<dbReference type="PANTHER" id="PTHR30616:SF2">
    <property type="entry name" value="PURINE NUCLEOSIDE PHOSPHORYLASE LACC1"/>
    <property type="match status" value="1"/>
</dbReference>
<evidence type="ECO:0000313" key="12">
    <source>
        <dbReference type="EMBL" id="PFG19391.1"/>
    </source>
</evidence>
<dbReference type="SUPFAM" id="SSF64438">
    <property type="entry name" value="CNF1/YfiH-like putative cysteine hydrolases"/>
    <property type="match status" value="1"/>
</dbReference>
<keyword evidence="7" id="KW-0862">Zinc</keyword>
<dbReference type="GO" id="GO:0016787">
    <property type="term" value="F:hydrolase activity"/>
    <property type="evidence" value="ECO:0007669"/>
    <property type="project" value="UniProtKB-KW"/>
</dbReference>
<dbReference type="Proteomes" id="UP000224915">
    <property type="component" value="Unassembled WGS sequence"/>
</dbReference>
<comment type="function">
    <text evidence="2">Purine nucleoside enzyme that catalyzes the phosphorolysis of adenosine and inosine nucleosides, yielding D-ribose 1-phosphate and the respective free bases, adenine and hypoxanthine. Also catalyzes the phosphorolysis of S-methyl-5'-thioadenosine into adenine and S-methyl-5-thio-alpha-D-ribose 1-phosphate. Also has adenosine deaminase activity.</text>
</comment>
<comment type="caution">
    <text evidence="12">The sequence shown here is derived from an EMBL/GenBank/DDBJ whole genome shotgun (WGS) entry which is preliminary data.</text>
</comment>
<dbReference type="GO" id="GO:0017061">
    <property type="term" value="F:S-methyl-5-thioadenosine phosphorylase activity"/>
    <property type="evidence" value="ECO:0007669"/>
    <property type="project" value="UniProtKB-EC"/>
</dbReference>
<evidence type="ECO:0000256" key="11">
    <source>
        <dbReference type="ARBA" id="ARBA00049893"/>
    </source>
</evidence>
<evidence type="ECO:0000256" key="6">
    <source>
        <dbReference type="ARBA" id="ARBA00022801"/>
    </source>
</evidence>
<evidence type="ECO:0000256" key="1">
    <source>
        <dbReference type="ARBA" id="ARBA00000553"/>
    </source>
</evidence>
<keyword evidence="8" id="KW-0186">Copper</keyword>
<dbReference type="InterPro" id="IPR003730">
    <property type="entry name" value="Cu_polyphenol_OxRdtase"/>
</dbReference>
<dbReference type="Gene3D" id="3.60.140.10">
    <property type="entry name" value="CNF1/YfiH-like putative cysteine hydrolases"/>
    <property type="match status" value="1"/>
</dbReference>
<dbReference type="CDD" id="cd16833">
    <property type="entry name" value="YfiH"/>
    <property type="match status" value="1"/>
</dbReference>
<dbReference type="RefSeq" id="WP_245866747.1">
    <property type="nucleotide sequence ID" value="NZ_PDJD01000001.1"/>
</dbReference>
<dbReference type="InterPro" id="IPR011324">
    <property type="entry name" value="Cytotoxic_necrot_fac-like_cat"/>
</dbReference>
<evidence type="ECO:0000313" key="13">
    <source>
        <dbReference type="Proteomes" id="UP000224915"/>
    </source>
</evidence>
<reference evidence="12 13" key="1">
    <citation type="submission" date="2017-10" db="EMBL/GenBank/DDBJ databases">
        <title>Sequencing the genomes of 1000 actinobacteria strains.</title>
        <authorList>
            <person name="Klenk H.-P."/>
        </authorList>
    </citation>
    <scope>NUCLEOTIDE SEQUENCE [LARGE SCALE GENOMIC DNA]</scope>
    <source>
        <strain evidence="12 13">DSM 21801</strain>
    </source>
</reference>
<dbReference type="PANTHER" id="PTHR30616">
    <property type="entry name" value="UNCHARACTERIZED PROTEIN YFIH"/>
    <property type="match status" value="1"/>
</dbReference>
<comment type="catalytic activity">
    <reaction evidence="9">
        <text>adenosine + H2O + H(+) = inosine + NH4(+)</text>
        <dbReference type="Rhea" id="RHEA:24408"/>
        <dbReference type="ChEBI" id="CHEBI:15377"/>
        <dbReference type="ChEBI" id="CHEBI:15378"/>
        <dbReference type="ChEBI" id="CHEBI:16335"/>
        <dbReference type="ChEBI" id="CHEBI:17596"/>
        <dbReference type="ChEBI" id="CHEBI:28938"/>
        <dbReference type="EC" id="3.5.4.4"/>
    </reaction>
    <physiologicalReaction direction="left-to-right" evidence="9">
        <dbReference type="Rhea" id="RHEA:24409"/>
    </physiologicalReaction>
</comment>
<evidence type="ECO:0000256" key="8">
    <source>
        <dbReference type="ARBA" id="ARBA00023008"/>
    </source>
</evidence>
<dbReference type="GO" id="GO:0005507">
    <property type="term" value="F:copper ion binding"/>
    <property type="evidence" value="ECO:0007669"/>
    <property type="project" value="TreeGrafter"/>
</dbReference>
<comment type="catalytic activity">
    <reaction evidence="11">
        <text>S-methyl-5'-thioadenosine + phosphate = 5-(methylsulfanyl)-alpha-D-ribose 1-phosphate + adenine</text>
        <dbReference type="Rhea" id="RHEA:11852"/>
        <dbReference type="ChEBI" id="CHEBI:16708"/>
        <dbReference type="ChEBI" id="CHEBI:17509"/>
        <dbReference type="ChEBI" id="CHEBI:43474"/>
        <dbReference type="ChEBI" id="CHEBI:58533"/>
        <dbReference type="EC" id="2.4.2.28"/>
    </reaction>
    <physiologicalReaction direction="left-to-right" evidence="11">
        <dbReference type="Rhea" id="RHEA:11853"/>
    </physiologicalReaction>
</comment>
<dbReference type="Pfam" id="PF02578">
    <property type="entry name" value="Cu-oxidase_4"/>
    <property type="match status" value="1"/>
</dbReference>
<dbReference type="AlphaFoldDB" id="A0A2A9CZ39"/>
<accession>A0A2A9CZ39</accession>
<keyword evidence="5" id="KW-0479">Metal-binding</keyword>
<evidence type="ECO:0000256" key="5">
    <source>
        <dbReference type="ARBA" id="ARBA00022723"/>
    </source>
</evidence>
<evidence type="ECO:0000256" key="10">
    <source>
        <dbReference type="ARBA" id="ARBA00048968"/>
    </source>
</evidence>
<protein>
    <recommendedName>
        <fullName evidence="14">Purine nucleoside phosphorylase</fullName>
    </recommendedName>
</protein>